<dbReference type="AlphaFoldDB" id="A0A2B8BDP7"/>
<name>A0A2B8BDP7_9PROT</name>
<accession>A0A2B8BDP7</accession>
<evidence type="ECO:0000313" key="2">
    <source>
        <dbReference type="Proteomes" id="UP000225379"/>
    </source>
</evidence>
<dbReference type="Proteomes" id="UP000225379">
    <property type="component" value="Unassembled WGS sequence"/>
</dbReference>
<dbReference type="RefSeq" id="WP_098738614.1">
    <property type="nucleotide sequence ID" value="NZ_PDKW01000042.1"/>
</dbReference>
<gene>
    <name evidence="1" type="ORF">CRT60_21855</name>
</gene>
<proteinExistence type="predicted"/>
<keyword evidence="2" id="KW-1185">Reference proteome</keyword>
<comment type="caution">
    <text evidence="1">The sequence shown here is derived from an EMBL/GenBank/DDBJ whole genome shotgun (WGS) entry which is preliminary data.</text>
</comment>
<dbReference type="EMBL" id="PDKW01000042">
    <property type="protein sequence ID" value="PGH55900.1"/>
    <property type="molecule type" value="Genomic_DNA"/>
</dbReference>
<sequence length="482" mass="48986">MAATDKIGIYQLDEADTLTGDESIPIDTGSDTKRATVAKIREGLLPEDGDASRTVVTPAGSSVPRSLADALAGLYDNAGLSVSRPMRVSARLTADYAPVFDLSSATLASLHCYELGAVNVPSGKQYDVIRITGTNTGNGKVFGYHFDLNGSNADTEPVRGVIGRVTVSGSGPGKAIRVGASGSGTSTAALAGISADVTPVATTTRATVVEAGNFAPSGINDNAEAIRIFSYFGARWANGIVFDQDCEYADAVIQAGMGAGSGAGAKFLKLKNSAGTTVLFDVDKLGSVYSSVDLHAGTDRTNSTKVTQSTVERTASGGTLTVKSGTSATLYLYGGDQTMIGAGGSNLVSVSGTGMALLPAQYNISFPSGATTYTVQAVAGGNYFRVLAGGTGDVVRFYASGQVTEPQGDLRLLAGKQIAVSGGGPTIVDTNGLLGLRSYTVATLPSASPAGRLLLVADGSSNRRLAVSDGAAWRFPDGAIVS</sequence>
<organism evidence="1 2">
    <name type="scientific">Azospirillum palustre</name>
    <dbReference type="NCBI Taxonomy" id="2044885"/>
    <lineage>
        <taxon>Bacteria</taxon>
        <taxon>Pseudomonadati</taxon>
        <taxon>Pseudomonadota</taxon>
        <taxon>Alphaproteobacteria</taxon>
        <taxon>Rhodospirillales</taxon>
        <taxon>Azospirillaceae</taxon>
        <taxon>Azospirillum</taxon>
    </lineage>
</organism>
<reference evidence="2" key="1">
    <citation type="submission" date="2017-10" db="EMBL/GenBank/DDBJ databases">
        <authorList>
            <person name="Kravchenko I.K."/>
            <person name="Grouzdev D.S."/>
        </authorList>
    </citation>
    <scope>NUCLEOTIDE SEQUENCE [LARGE SCALE GENOMIC DNA]</scope>
    <source>
        <strain evidence="2">B2</strain>
    </source>
</reference>
<protein>
    <submittedName>
        <fullName evidence="1">Uncharacterized protein</fullName>
    </submittedName>
</protein>
<evidence type="ECO:0000313" key="1">
    <source>
        <dbReference type="EMBL" id="PGH55900.1"/>
    </source>
</evidence>
<dbReference type="OrthoDB" id="7299464at2"/>